<dbReference type="Gene3D" id="3.40.50.410">
    <property type="entry name" value="von Willebrand factor, type A domain"/>
    <property type="match status" value="1"/>
</dbReference>
<dbReference type="GO" id="GO:0030246">
    <property type="term" value="F:carbohydrate binding"/>
    <property type="evidence" value="ECO:0007669"/>
    <property type="project" value="InterPro"/>
</dbReference>
<dbReference type="Pfam" id="PF13620">
    <property type="entry name" value="CarboxypepD_reg"/>
    <property type="match status" value="1"/>
</dbReference>
<dbReference type="PANTHER" id="PTHR10579">
    <property type="entry name" value="CALCIUM-ACTIVATED CHLORIDE CHANNEL REGULATOR"/>
    <property type="match status" value="1"/>
</dbReference>
<evidence type="ECO:0000313" key="3">
    <source>
        <dbReference type="EMBL" id="MBI4725833.1"/>
    </source>
</evidence>
<dbReference type="SMART" id="SM00327">
    <property type="entry name" value="VWA"/>
    <property type="match status" value="1"/>
</dbReference>
<evidence type="ECO:0000256" key="1">
    <source>
        <dbReference type="SAM" id="SignalP"/>
    </source>
</evidence>
<dbReference type="PROSITE" id="PS51257">
    <property type="entry name" value="PROKAR_LIPOPROTEIN"/>
    <property type="match status" value="1"/>
</dbReference>
<evidence type="ECO:0000313" key="4">
    <source>
        <dbReference type="Proteomes" id="UP000736328"/>
    </source>
</evidence>
<accession>A0A933I9I3</accession>
<gene>
    <name evidence="3" type="ORF">HY768_01175</name>
</gene>
<organism evidence="3 4">
    <name type="scientific">candidate division TA06 bacterium</name>
    <dbReference type="NCBI Taxonomy" id="2250710"/>
    <lineage>
        <taxon>Bacteria</taxon>
        <taxon>Bacteria division TA06</taxon>
    </lineage>
</organism>
<dbReference type="InterPro" id="IPR021908">
    <property type="entry name" value="YfbK_C"/>
</dbReference>
<dbReference type="CDD" id="cd01465">
    <property type="entry name" value="vWA_subgroup"/>
    <property type="match status" value="1"/>
</dbReference>
<dbReference type="Pfam" id="PF12034">
    <property type="entry name" value="YfbK_C"/>
    <property type="match status" value="1"/>
</dbReference>
<dbReference type="SUPFAM" id="SSF49452">
    <property type="entry name" value="Starch-binding domain-like"/>
    <property type="match status" value="1"/>
</dbReference>
<dbReference type="Pfam" id="PF12450">
    <property type="entry name" value="vWF_A"/>
    <property type="match status" value="1"/>
</dbReference>
<sequence length="624" mass="67699">MKKLTLIALTAALILSCFSYLQSQQTGSVAGTVTDAKTGQAISGAAVKILNSQFSAFIDNQGKYLMANVPAGKYSLQASAPNYDSQIKKNITVKAGATLTVDFKLKPPVPAKDENNRLALDKAMKCSEQAAAPCMSIGSGMVYRGVPADFNTEEYSKIDENTFKQVKADPLSTFSIDVDPASYANMRRFLNSGQLPPKDAVRIEELINYFDYAYAQPDDGRPFAVHTEAAECPWNQGHRLVRIGLKGKEIALDKLPPTNLVFLLDVSGSMQDPAKLPLLKSAFKLLVNQLRPQDRVAIAVYASAEGLALPSTPGSDKKTILGVLDQLEAGGCTAGAAGIQLAYKTAKENFIKNGNNRVILATDGDFNVGVSSTSELIRMIEQKREEGIYLSVLGFGAGNLKDSRMEQLADKGNGNYAYIDNITEARKVLVSQMGGTLFTIAKDVKIQVEFNPARVKAYKLIGYENRLLNKEDFNDDKKDAGELGSGHTVTALYEIIPAGSQEEVPGVDPLKYQETKVSSAASKSPELMTVKLRYKLPAENESKLISKVIMDRNGEIAESSEDFRFAAAVAEFGLLIRDSEFKGKSSYGQALALARGAKGQDKEGYRAEFIKLAETARLLAQNQD</sequence>
<feature type="domain" description="VWFA" evidence="2">
    <location>
        <begin position="259"/>
        <end position="433"/>
    </location>
</feature>
<dbReference type="InterPro" id="IPR013784">
    <property type="entry name" value="Carb-bd-like_fold"/>
</dbReference>
<proteinExistence type="predicted"/>
<evidence type="ECO:0000259" key="2">
    <source>
        <dbReference type="PROSITE" id="PS50234"/>
    </source>
</evidence>
<dbReference type="PANTHER" id="PTHR10579:SF43">
    <property type="entry name" value="ZINC FINGER (C3HC4-TYPE RING FINGER) FAMILY PROTEIN"/>
    <property type="match status" value="1"/>
</dbReference>
<dbReference type="Gene3D" id="2.60.40.1120">
    <property type="entry name" value="Carboxypeptidase-like, regulatory domain"/>
    <property type="match status" value="1"/>
</dbReference>
<dbReference type="InterPro" id="IPR051266">
    <property type="entry name" value="CLCR"/>
</dbReference>
<dbReference type="Pfam" id="PF13519">
    <property type="entry name" value="VWA_2"/>
    <property type="match status" value="1"/>
</dbReference>
<dbReference type="Proteomes" id="UP000736328">
    <property type="component" value="Unassembled WGS sequence"/>
</dbReference>
<comment type="caution">
    <text evidence="3">The sequence shown here is derived from an EMBL/GenBank/DDBJ whole genome shotgun (WGS) entry which is preliminary data.</text>
</comment>
<keyword evidence="1" id="KW-0732">Signal</keyword>
<dbReference type="AlphaFoldDB" id="A0A933I9I3"/>
<dbReference type="SUPFAM" id="SSF53300">
    <property type="entry name" value="vWA-like"/>
    <property type="match status" value="1"/>
</dbReference>
<reference evidence="3" key="1">
    <citation type="submission" date="2020-07" db="EMBL/GenBank/DDBJ databases">
        <title>Huge and variable diversity of episymbiotic CPR bacteria and DPANN archaea in groundwater ecosystems.</title>
        <authorList>
            <person name="He C.Y."/>
            <person name="Keren R."/>
            <person name="Whittaker M."/>
            <person name="Farag I.F."/>
            <person name="Doudna J."/>
            <person name="Cate J.H.D."/>
            <person name="Banfield J.F."/>
        </authorList>
    </citation>
    <scope>NUCLEOTIDE SEQUENCE</scope>
    <source>
        <strain evidence="3">NC_groundwater_1520_Pr4_B-0.1um_53_5</strain>
    </source>
</reference>
<protein>
    <submittedName>
        <fullName evidence="3">von Willebrand factor type A domain-containing protein</fullName>
    </submittedName>
</protein>
<dbReference type="EMBL" id="JACQXR010000011">
    <property type="protein sequence ID" value="MBI4725833.1"/>
    <property type="molecule type" value="Genomic_DNA"/>
</dbReference>
<name>A0A933I9I3_UNCT6</name>
<dbReference type="InterPro" id="IPR002035">
    <property type="entry name" value="VWF_A"/>
</dbReference>
<dbReference type="InterPro" id="IPR022156">
    <property type="entry name" value="Uncharacterised_YfbK_N"/>
</dbReference>
<feature type="chain" id="PRO_5037989010" evidence="1">
    <location>
        <begin position="24"/>
        <end position="624"/>
    </location>
</feature>
<dbReference type="InterPro" id="IPR036465">
    <property type="entry name" value="vWFA_dom_sf"/>
</dbReference>
<feature type="signal peptide" evidence="1">
    <location>
        <begin position="1"/>
        <end position="23"/>
    </location>
</feature>
<dbReference type="PROSITE" id="PS50234">
    <property type="entry name" value="VWFA"/>
    <property type="match status" value="1"/>
</dbReference>